<reference evidence="1 2" key="1">
    <citation type="submission" date="2019-07" db="EMBL/GenBank/DDBJ databases">
        <title>Whole genome shotgun sequence of Reyranella soli NBRC 108950.</title>
        <authorList>
            <person name="Hosoyama A."/>
            <person name="Uohara A."/>
            <person name="Ohji S."/>
            <person name="Ichikawa N."/>
        </authorList>
    </citation>
    <scope>NUCLEOTIDE SEQUENCE [LARGE SCALE GENOMIC DNA]</scope>
    <source>
        <strain evidence="1 2">NBRC 108950</strain>
    </source>
</reference>
<gene>
    <name evidence="1" type="ORF">RSO01_73890</name>
</gene>
<proteinExistence type="predicted"/>
<dbReference type="EMBL" id="BKAJ01000155">
    <property type="protein sequence ID" value="GEP60223.1"/>
    <property type="molecule type" value="Genomic_DNA"/>
</dbReference>
<keyword evidence="2" id="KW-1185">Reference proteome</keyword>
<dbReference type="AlphaFoldDB" id="A0A512NMN3"/>
<comment type="caution">
    <text evidence="1">The sequence shown here is derived from an EMBL/GenBank/DDBJ whole genome shotgun (WGS) entry which is preliminary data.</text>
</comment>
<evidence type="ECO:0008006" key="3">
    <source>
        <dbReference type="Google" id="ProtNLM"/>
    </source>
</evidence>
<name>A0A512NMN3_9HYPH</name>
<sequence>MARAIRRGLANMKIQAYLTAAVVNLKRLAAALYAFILTRIALGPSAPTNRAHSGSKIFAT</sequence>
<organism evidence="1 2">
    <name type="scientific">Reyranella soli</name>
    <dbReference type="NCBI Taxonomy" id="1230389"/>
    <lineage>
        <taxon>Bacteria</taxon>
        <taxon>Pseudomonadati</taxon>
        <taxon>Pseudomonadota</taxon>
        <taxon>Alphaproteobacteria</taxon>
        <taxon>Hyphomicrobiales</taxon>
        <taxon>Reyranellaceae</taxon>
        <taxon>Reyranella</taxon>
    </lineage>
</organism>
<accession>A0A512NMN3</accession>
<protein>
    <recommendedName>
        <fullName evidence="3">Transposase DDE domain-containing protein</fullName>
    </recommendedName>
</protein>
<evidence type="ECO:0000313" key="2">
    <source>
        <dbReference type="Proteomes" id="UP000321058"/>
    </source>
</evidence>
<evidence type="ECO:0000313" key="1">
    <source>
        <dbReference type="EMBL" id="GEP60223.1"/>
    </source>
</evidence>
<dbReference type="Proteomes" id="UP000321058">
    <property type="component" value="Unassembled WGS sequence"/>
</dbReference>